<keyword evidence="4 8" id="KW-1133">Transmembrane helix</keyword>
<dbReference type="Pfam" id="PF02687">
    <property type="entry name" value="FtsX"/>
    <property type="match status" value="2"/>
</dbReference>
<evidence type="ECO:0000259" key="9">
    <source>
        <dbReference type="Pfam" id="PF02687"/>
    </source>
</evidence>
<comment type="subcellular location">
    <subcellularLocation>
        <location evidence="1">Cell membrane</location>
        <topology evidence="1">Multi-pass membrane protein</topology>
    </subcellularLocation>
</comment>
<feature type="compositionally biased region" description="Basic and acidic residues" evidence="7">
    <location>
        <begin position="234"/>
        <end position="256"/>
    </location>
</feature>
<evidence type="ECO:0000256" key="3">
    <source>
        <dbReference type="ARBA" id="ARBA00022692"/>
    </source>
</evidence>
<feature type="transmembrane region" description="Helical" evidence="8">
    <location>
        <begin position="438"/>
        <end position="471"/>
    </location>
</feature>
<evidence type="ECO:0000256" key="4">
    <source>
        <dbReference type="ARBA" id="ARBA00022989"/>
    </source>
</evidence>
<keyword evidence="11" id="KW-1185">Reference proteome</keyword>
<feature type="region of interest" description="Disordered" evidence="7">
    <location>
        <begin position="213"/>
        <end position="269"/>
    </location>
</feature>
<feature type="transmembrane region" description="Helical" evidence="8">
    <location>
        <begin position="492"/>
        <end position="515"/>
    </location>
</feature>
<feature type="compositionally biased region" description="Polar residues" evidence="7">
    <location>
        <begin position="257"/>
        <end position="267"/>
    </location>
</feature>
<dbReference type="GO" id="GO:0005886">
    <property type="term" value="C:plasma membrane"/>
    <property type="evidence" value="ECO:0007669"/>
    <property type="project" value="UniProtKB-SubCell"/>
</dbReference>
<keyword evidence="2" id="KW-1003">Cell membrane</keyword>
<feature type="transmembrane region" description="Helical" evidence="8">
    <location>
        <begin position="965"/>
        <end position="987"/>
    </location>
</feature>
<feature type="transmembrane region" description="Helical" evidence="8">
    <location>
        <begin position="573"/>
        <end position="592"/>
    </location>
</feature>
<reference evidence="10 11" key="1">
    <citation type="submission" date="2019-02" db="EMBL/GenBank/DDBJ databases">
        <title>Deep-cultivation of Planctomycetes and their phenomic and genomic characterization uncovers novel biology.</title>
        <authorList>
            <person name="Wiegand S."/>
            <person name="Jogler M."/>
            <person name="Boedeker C."/>
            <person name="Pinto D."/>
            <person name="Vollmers J."/>
            <person name="Rivas-Marin E."/>
            <person name="Kohn T."/>
            <person name="Peeters S.H."/>
            <person name="Heuer A."/>
            <person name="Rast P."/>
            <person name="Oberbeckmann S."/>
            <person name="Bunk B."/>
            <person name="Jeske O."/>
            <person name="Meyerdierks A."/>
            <person name="Storesund J.E."/>
            <person name="Kallscheuer N."/>
            <person name="Luecker S."/>
            <person name="Lage O.M."/>
            <person name="Pohl T."/>
            <person name="Merkel B.J."/>
            <person name="Hornburger P."/>
            <person name="Mueller R.-W."/>
            <person name="Bruemmer F."/>
            <person name="Labrenz M."/>
            <person name="Spormann A.M."/>
            <person name="Op Den Camp H."/>
            <person name="Overmann J."/>
            <person name="Amann R."/>
            <person name="Jetten M.S.M."/>
            <person name="Mascher T."/>
            <person name="Medema M.H."/>
            <person name="Devos D.P."/>
            <person name="Kaster A.-K."/>
            <person name="Ovreas L."/>
            <person name="Rohde M."/>
            <person name="Galperin M.Y."/>
            <person name="Jogler C."/>
        </authorList>
    </citation>
    <scope>NUCLEOTIDE SEQUENCE [LARGE SCALE GENOMIC DNA]</scope>
    <source>
        <strain evidence="10 11">Pla22</strain>
    </source>
</reference>
<feature type="transmembrane region" description="Helical" evidence="8">
    <location>
        <begin position="357"/>
        <end position="380"/>
    </location>
</feature>
<protein>
    <submittedName>
        <fullName evidence="10">FtsX-like permease family protein</fullName>
    </submittedName>
</protein>
<dbReference type="PANTHER" id="PTHR30572">
    <property type="entry name" value="MEMBRANE COMPONENT OF TRANSPORTER-RELATED"/>
    <property type="match status" value="1"/>
</dbReference>
<proteinExistence type="inferred from homology"/>
<accession>A0A5C5WKG8</accession>
<keyword evidence="3 8" id="KW-0812">Transmembrane</keyword>
<dbReference type="RefSeq" id="WP_146516249.1">
    <property type="nucleotide sequence ID" value="NZ_SJPI01000002.1"/>
</dbReference>
<gene>
    <name evidence="10" type="ORF">Pla22_39270</name>
</gene>
<name>A0A5C5WKG8_9BACT</name>
<dbReference type="PANTHER" id="PTHR30572:SF4">
    <property type="entry name" value="ABC TRANSPORTER PERMEASE YTRF"/>
    <property type="match status" value="1"/>
</dbReference>
<dbReference type="InterPro" id="IPR003838">
    <property type="entry name" value="ABC3_permease_C"/>
</dbReference>
<feature type="transmembrane region" description="Helical" evidence="8">
    <location>
        <begin position="527"/>
        <end position="552"/>
    </location>
</feature>
<evidence type="ECO:0000256" key="6">
    <source>
        <dbReference type="ARBA" id="ARBA00038076"/>
    </source>
</evidence>
<dbReference type="GO" id="GO:0022857">
    <property type="term" value="F:transmembrane transporter activity"/>
    <property type="evidence" value="ECO:0007669"/>
    <property type="project" value="TreeGrafter"/>
</dbReference>
<dbReference type="Proteomes" id="UP000316598">
    <property type="component" value="Unassembled WGS sequence"/>
</dbReference>
<evidence type="ECO:0000256" key="8">
    <source>
        <dbReference type="SAM" id="Phobius"/>
    </source>
</evidence>
<feature type="transmembrane region" description="Helical" evidence="8">
    <location>
        <begin position="917"/>
        <end position="945"/>
    </location>
</feature>
<evidence type="ECO:0000256" key="7">
    <source>
        <dbReference type="SAM" id="MobiDB-lite"/>
    </source>
</evidence>
<evidence type="ECO:0000313" key="10">
    <source>
        <dbReference type="EMBL" id="TWT51150.1"/>
    </source>
</evidence>
<comment type="similarity">
    <text evidence="6">Belongs to the ABC-4 integral membrane protein family.</text>
</comment>
<evidence type="ECO:0000256" key="2">
    <source>
        <dbReference type="ARBA" id="ARBA00022475"/>
    </source>
</evidence>
<evidence type="ECO:0000256" key="5">
    <source>
        <dbReference type="ARBA" id="ARBA00023136"/>
    </source>
</evidence>
<evidence type="ECO:0000256" key="1">
    <source>
        <dbReference type="ARBA" id="ARBA00004651"/>
    </source>
</evidence>
<dbReference type="OrthoDB" id="221467at2"/>
<feature type="transmembrane region" description="Helical" evidence="8">
    <location>
        <begin position="400"/>
        <end position="426"/>
    </location>
</feature>
<feature type="domain" description="ABC3 transporter permease C-terminal" evidence="9">
    <location>
        <begin position="360"/>
        <end position="476"/>
    </location>
</feature>
<organism evidence="10 11">
    <name type="scientific">Rubripirellula amarantea</name>
    <dbReference type="NCBI Taxonomy" id="2527999"/>
    <lineage>
        <taxon>Bacteria</taxon>
        <taxon>Pseudomonadati</taxon>
        <taxon>Planctomycetota</taxon>
        <taxon>Planctomycetia</taxon>
        <taxon>Pirellulales</taxon>
        <taxon>Pirellulaceae</taxon>
        <taxon>Rubripirellula</taxon>
    </lineage>
</organism>
<feature type="transmembrane region" description="Helical" evidence="8">
    <location>
        <begin position="876"/>
        <end position="897"/>
    </location>
</feature>
<dbReference type="InterPro" id="IPR050250">
    <property type="entry name" value="Macrolide_Exporter_MacB"/>
</dbReference>
<dbReference type="EMBL" id="SJPI01000002">
    <property type="protein sequence ID" value="TWT51150.1"/>
    <property type="molecule type" value="Genomic_DNA"/>
</dbReference>
<evidence type="ECO:0000313" key="11">
    <source>
        <dbReference type="Proteomes" id="UP000316598"/>
    </source>
</evidence>
<feature type="domain" description="ABC3 transporter permease C-terminal" evidence="9">
    <location>
        <begin position="878"/>
        <end position="997"/>
    </location>
</feature>
<dbReference type="AlphaFoldDB" id="A0A5C5WKG8"/>
<keyword evidence="5 8" id="KW-0472">Membrane</keyword>
<sequence length="1008" mass="109137">MIQLRFLFRLVTTHMRMHPGRAVVTTLGIIASTCAVVWVVSGYDALVSQFDENSGKYLGMYDALVVSHGGGPPGSPTATIDPLMIETLKHDAGVLEVNPVSNTRVTATRVKAVPNDDQPTSSLTLLVGDRPPVNGAPPLGPTMVSTPADQAPYDLVDGQWLSKQTDVASAVVSEKVARDMQLSVDDQFRITTFGNQVVLNVIGIVEQAPEAPMLSERRRGRNQNQSQRRNAQIDQRDARELTQSESPIRERTRQQNDADSGADTITNRIKLPSGLTQGIATQAIYVRPEMAAKINGYPTQPHVLQIAFRDTVTSHQFHQAWRQRLAAERPPLKFIDYSVVRSGMESSSKVSGQQSQAWAATGMASLAGIFIIFSTLSMGVSERAREFAMLRAIALTRTQIAGLIAIESFVLGLVGWFGGLLAGWIMVMVGSRLLPSLFASGAILGWGCILLTGITVLIGSAGAAILPAWRAMRIQPLDAMAVPPTAIRSQPWMILAFLGLMLTASTPIVVFLLPISDQWRTWSYSFLAYPMLLVGMILLAPGIVVACESAFAPLLTRALRLDSRMMKTQLSNNLWRSVGATLALSVGLGLYASTQTWGHSMLVPFTPGQWLPDALVAFHPVGLATEDEPLVNQVDGVDANEVMPLAIEQAKFDWGEAGQPKRLRMGGDNGIVCGLDPRLAFGGADPFLAVKFVAGDRESVIKSIETGDSCVVAEDFAMAAGLHLGDSVTLIPPAAENERVQYRIAGIVSLPGWQWVTKFSGVRRHFTRTGTILFASRDSVRTRFHLPRTEFFWLNFANKDSLGGTLADHQALGDSQISEIEAGLQAIAERHAGETFAAEGVGEVKAYRPFARMTATQNVKEAIRMRADGMIWGMSYLPLITLMVMSLAVANTVIASVRSRTWEFGVMRSIGVTRSQLVRLVITETVLIGIAACALSMTFGLIAGWCGVGMAQFGGWFAGPPSFRIPWLQLSFGFTLALTLCLAAGLWPAIKTGRAEPLALLQAGRTMQ</sequence>
<feature type="transmembrane region" description="Helical" evidence="8">
    <location>
        <begin position="21"/>
        <end position="40"/>
    </location>
</feature>
<comment type="caution">
    <text evidence="10">The sequence shown here is derived from an EMBL/GenBank/DDBJ whole genome shotgun (WGS) entry which is preliminary data.</text>
</comment>